<dbReference type="EMBL" id="CP002529">
    <property type="protein sequence ID" value="ADY02219.1"/>
    <property type="molecule type" value="Genomic_DNA"/>
</dbReference>
<dbReference type="AlphaFoldDB" id="F0QWC4"/>
<protein>
    <submittedName>
        <fullName evidence="2">Uncharacterized protein</fullName>
    </submittedName>
</protein>
<accession>F0QWC4</accession>
<organism evidence="2 3">
    <name type="scientific">Vulcanisaeta moutnovskia (strain 768-28)</name>
    <dbReference type="NCBI Taxonomy" id="985053"/>
    <lineage>
        <taxon>Archaea</taxon>
        <taxon>Thermoproteota</taxon>
        <taxon>Thermoprotei</taxon>
        <taxon>Thermoproteales</taxon>
        <taxon>Thermoproteaceae</taxon>
        <taxon>Vulcanisaeta</taxon>
    </lineage>
</organism>
<reference evidence="2 3" key="1">
    <citation type="journal article" date="2011" name="J. Bacteriol.">
        <title>Complete genome sequence of 'Vulcanisaeta moutnovskia' strain 768-28, a novel member of the hyperthermophilic crenarchaeal genus vulcanisaeta.</title>
        <authorList>
            <person name="Gumerov V.M."/>
            <person name="Mardanov A.V."/>
            <person name="Beletsky A.V."/>
            <person name="Prokofeva M.I."/>
            <person name="Bonch-Osmolovskaya E.A."/>
            <person name="Ravin N.V."/>
            <person name="Skryabin K.G."/>
        </authorList>
    </citation>
    <scope>NUCLEOTIDE SEQUENCE [LARGE SCALE GENOMIC DNA]</scope>
    <source>
        <strain evidence="2 3">768-28</strain>
    </source>
</reference>
<sequence>MPTRFKIMLPLAITSIILLYIAYPYLTYALGGLPPSGIITFNRTYIVFPPNNSILPILKLYDVSPGSTYELITVLPPRAGGLFCYSLPEGEVWFSCPGNYTILLMIMNDTISKWHLLYYNYEFAVYVNGTIILTGYLINGTFVITHYSNGVFGFIANVYYGNCLGMTPLGFNNESMVLIIPSVDSTFRVIKYVGFHNSIAQLLNGVVTESLLRP</sequence>
<feature type="transmembrane region" description="Helical" evidence="1">
    <location>
        <begin position="123"/>
        <end position="144"/>
    </location>
</feature>
<dbReference type="STRING" id="985053.VMUT_2021"/>
<feature type="transmembrane region" description="Helical" evidence="1">
    <location>
        <begin position="7"/>
        <end position="26"/>
    </location>
</feature>
<dbReference type="GeneID" id="10289673"/>
<dbReference type="HOGENOM" id="CLU_1286414_0_0_2"/>
<keyword evidence="1" id="KW-0812">Transmembrane</keyword>
<evidence type="ECO:0000256" key="1">
    <source>
        <dbReference type="SAM" id="Phobius"/>
    </source>
</evidence>
<evidence type="ECO:0000313" key="2">
    <source>
        <dbReference type="EMBL" id="ADY02219.1"/>
    </source>
</evidence>
<keyword evidence="1" id="KW-0472">Membrane</keyword>
<keyword evidence="1" id="KW-1133">Transmembrane helix</keyword>
<keyword evidence="3" id="KW-1185">Reference proteome</keyword>
<dbReference type="RefSeq" id="WP_013605380.1">
    <property type="nucleotide sequence ID" value="NC_015151.1"/>
</dbReference>
<name>F0QWC4_VULM7</name>
<gene>
    <name evidence="2" type="ordered locus">VMUT_2021</name>
</gene>
<dbReference type="KEGG" id="vmo:VMUT_2021"/>
<evidence type="ECO:0000313" key="3">
    <source>
        <dbReference type="Proteomes" id="UP000007485"/>
    </source>
</evidence>
<dbReference type="Proteomes" id="UP000007485">
    <property type="component" value="Chromosome"/>
</dbReference>
<proteinExistence type="predicted"/>